<reference evidence="1 2" key="1">
    <citation type="submission" date="2016-02" db="EMBL/GenBank/DDBJ databases">
        <title>Isolation and characterization of bacteriophages from East Africa Rift Valley soda lakes.</title>
        <authorList>
            <person name="van Zyl L.J."/>
            <person name="Nemavhulani S."/>
            <person name="Cowan D.A."/>
            <person name="Trindade M.I."/>
        </authorList>
    </citation>
    <scope>NUCLEOTIDE SEQUENCE [LARGE SCALE GENOMIC DNA]</scope>
</reference>
<keyword evidence="2" id="KW-1185">Reference proteome</keyword>
<sequence>MRKYIIDFHTGVRHAVNINTLEEAQEFALSCLAYTGEKITIIDDRNNVVSVARWWAHEPNEDDDVLVQFGSFGFYETWSDI</sequence>
<dbReference type="RefSeq" id="YP_009595151.1">
    <property type="nucleotide sequence ID" value="NC_041879.1"/>
</dbReference>
<protein>
    <submittedName>
        <fullName evidence="1">Uncharacterized protein</fullName>
    </submittedName>
</protein>
<evidence type="ECO:0000313" key="1">
    <source>
        <dbReference type="EMBL" id="AMQ66665.1"/>
    </source>
</evidence>
<name>A0A142F1K8_9CAUD</name>
<dbReference type="KEGG" id="vg:40070709"/>
<accession>A0A142F1K8</accession>
<evidence type="ECO:0000313" key="2">
    <source>
        <dbReference type="Proteomes" id="UP000224134"/>
    </source>
</evidence>
<dbReference type="Proteomes" id="UP000224134">
    <property type="component" value="Segment"/>
</dbReference>
<dbReference type="GeneID" id="40070709"/>
<dbReference type="EMBL" id="KU665491">
    <property type="protein sequence ID" value="AMQ66665.1"/>
    <property type="molecule type" value="Genomic_DNA"/>
</dbReference>
<proteinExistence type="predicted"/>
<organism evidence="1 2">
    <name type="scientific">Bacillus phage Mgbh1</name>
    <dbReference type="NCBI Taxonomy" id="1796993"/>
    <lineage>
        <taxon>Viruses</taxon>
        <taxon>Duplodnaviria</taxon>
        <taxon>Heunggongvirae</taxon>
        <taxon>Uroviricota</taxon>
        <taxon>Caudoviricetes</taxon>
        <taxon>Magadivirus</taxon>
        <taxon>Magadivirus Mgbh1</taxon>
    </lineage>
</organism>